<reference evidence="11" key="1">
    <citation type="journal article" date="2019" name="Int. J. Syst. Evol. Microbiol.">
        <title>The Global Catalogue of Microorganisms (GCM) 10K type strain sequencing project: providing services to taxonomists for standard genome sequencing and annotation.</title>
        <authorList>
            <consortium name="The Broad Institute Genomics Platform"/>
            <consortium name="The Broad Institute Genome Sequencing Center for Infectious Disease"/>
            <person name="Wu L."/>
            <person name="Ma J."/>
        </authorList>
    </citation>
    <scope>NUCLEOTIDE SEQUENCE [LARGE SCALE GENOMIC DNA]</scope>
    <source>
        <strain evidence="11">JCM 16083</strain>
    </source>
</reference>
<dbReference type="PROSITE" id="PS50126">
    <property type="entry name" value="S1"/>
    <property type="match status" value="1"/>
</dbReference>
<comment type="similarity">
    <text evidence="8">Belongs to the RNR ribonuclease family. RNase R subfamily.</text>
</comment>
<comment type="caution">
    <text evidence="10">The sequence shown here is derived from an EMBL/GenBank/DDBJ whole genome shotgun (WGS) entry which is preliminary data.</text>
</comment>
<dbReference type="InterPro" id="IPR004476">
    <property type="entry name" value="RNase_II/RNase_R"/>
</dbReference>
<dbReference type="SMART" id="SM00316">
    <property type="entry name" value="S1"/>
    <property type="match status" value="1"/>
</dbReference>
<evidence type="ECO:0000256" key="5">
    <source>
        <dbReference type="ARBA" id="ARBA00022801"/>
    </source>
</evidence>
<organism evidence="10 11">
    <name type="scientific">Wandonia haliotis</name>
    <dbReference type="NCBI Taxonomy" id="574963"/>
    <lineage>
        <taxon>Bacteria</taxon>
        <taxon>Pseudomonadati</taxon>
        <taxon>Bacteroidota</taxon>
        <taxon>Flavobacteriia</taxon>
        <taxon>Flavobacteriales</taxon>
        <taxon>Crocinitomicaceae</taxon>
        <taxon>Wandonia</taxon>
    </lineage>
</organism>
<dbReference type="Pfam" id="PF00575">
    <property type="entry name" value="S1"/>
    <property type="match status" value="1"/>
</dbReference>
<evidence type="ECO:0000256" key="3">
    <source>
        <dbReference type="ARBA" id="ARBA00022490"/>
    </source>
</evidence>
<gene>
    <name evidence="8 10" type="primary">rnr</name>
    <name evidence="10" type="ORF">GCM10009118_03360</name>
</gene>
<dbReference type="RefSeq" id="WP_343784462.1">
    <property type="nucleotide sequence ID" value="NZ_BAAAFH010000003.1"/>
</dbReference>
<keyword evidence="5 8" id="KW-0378">Hydrolase</keyword>
<dbReference type="SMART" id="SM00357">
    <property type="entry name" value="CSP"/>
    <property type="match status" value="2"/>
</dbReference>
<dbReference type="Pfam" id="PF08206">
    <property type="entry name" value="OB_RNB"/>
    <property type="match status" value="1"/>
</dbReference>
<dbReference type="Proteomes" id="UP001501126">
    <property type="component" value="Unassembled WGS sequence"/>
</dbReference>
<name>A0ABP3XWW9_9FLAO</name>
<dbReference type="PANTHER" id="PTHR23355:SF9">
    <property type="entry name" value="DIS3-LIKE EXONUCLEASE 2"/>
    <property type="match status" value="1"/>
</dbReference>
<dbReference type="Pfam" id="PF00773">
    <property type="entry name" value="RNB"/>
    <property type="match status" value="1"/>
</dbReference>
<evidence type="ECO:0000256" key="7">
    <source>
        <dbReference type="ARBA" id="ARBA00022884"/>
    </source>
</evidence>
<evidence type="ECO:0000313" key="10">
    <source>
        <dbReference type="EMBL" id="GAA0873928.1"/>
    </source>
</evidence>
<dbReference type="HAMAP" id="MF_01895">
    <property type="entry name" value="RNase_R"/>
    <property type="match status" value="1"/>
</dbReference>
<dbReference type="NCBIfam" id="TIGR00358">
    <property type="entry name" value="3_prime_RNase"/>
    <property type="match status" value="1"/>
</dbReference>
<evidence type="ECO:0000256" key="6">
    <source>
        <dbReference type="ARBA" id="ARBA00022839"/>
    </source>
</evidence>
<dbReference type="InterPro" id="IPR003029">
    <property type="entry name" value="S1_domain"/>
</dbReference>
<dbReference type="InterPro" id="IPR011805">
    <property type="entry name" value="RNase_R"/>
</dbReference>
<dbReference type="SMART" id="SM00955">
    <property type="entry name" value="RNB"/>
    <property type="match status" value="1"/>
</dbReference>
<keyword evidence="7 8" id="KW-0694">RNA-binding</keyword>
<comment type="catalytic activity">
    <reaction evidence="1 8">
        <text>Exonucleolytic cleavage in the 3'- to 5'-direction to yield nucleoside 5'-phosphates.</text>
        <dbReference type="EC" id="3.1.13.1"/>
    </reaction>
</comment>
<dbReference type="PROSITE" id="PS01175">
    <property type="entry name" value="RIBONUCLEASE_II"/>
    <property type="match status" value="1"/>
</dbReference>
<evidence type="ECO:0000256" key="8">
    <source>
        <dbReference type="HAMAP-Rule" id="MF_01895"/>
    </source>
</evidence>
<dbReference type="InterPro" id="IPR012340">
    <property type="entry name" value="NA-bd_OB-fold"/>
</dbReference>
<evidence type="ECO:0000259" key="9">
    <source>
        <dbReference type="PROSITE" id="PS50126"/>
    </source>
</evidence>
<dbReference type="InterPro" id="IPR040476">
    <property type="entry name" value="CSD2"/>
</dbReference>
<dbReference type="Pfam" id="PF17876">
    <property type="entry name" value="CSD2"/>
    <property type="match status" value="1"/>
</dbReference>
<dbReference type="Gene3D" id="2.40.50.140">
    <property type="entry name" value="Nucleic acid-binding proteins"/>
    <property type="match status" value="3"/>
</dbReference>
<dbReference type="PANTHER" id="PTHR23355">
    <property type="entry name" value="RIBONUCLEASE"/>
    <property type="match status" value="1"/>
</dbReference>
<dbReference type="EMBL" id="BAAAFH010000003">
    <property type="protein sequence ID" value="GAA0873928.1"/>
    <property type="molecule type" value="Genomic_DNA"/>
</dbReference>
<dbReference type="InterPro" id="IPR001900">
    <property type="entry name" value="RNase_II/R"/>
</dbReference>
<dbReference type="InterPro" id="IPR011129">
    <property type="entry name" value="CSD"/>
</dbReference>
<evidence type="ECO:0000256" key="2">
    <source>
        <dbReference type="ARBA" id="ARBA00004496"/>
    </source>
</evidence>
<evidence type="ECO:0000313" key="11">
    <source>
        <dbReference type="Proteomes" id="UP001501126"/>
    </source>
</evidence>
<protein>
    <recommendedName>
        <fullName evidence="8">Ribonuclease R</fullName>
        <shortName evidence="8">RNase R</shortName>
        <ecNumber evidence="8">3.1.13.1</ecNumber>
    </recommendedName>
</protein>
<keyword evidence="11" id="KW-1185">Reference proteome</keyword>
<dbReference type="InterPro" id="IPR050180">
    <property type="entry name" value="RNR_Ribonuclease"/>
</dbReference>
<proteinExistence type="inferred from homology"/>
<evidence type="ECO:0000256" key="4">
    <source>
        <dbReference type="ARBA" id="ARBA00022722"/>
    </source>
</evidence>
<comment type="subcellular location">
    <subcellularLocation>
        <location evidence="2 8">Cytoplasm</location>
    </subcellularLocation>
</comment>
<comment type="function">
    <text evidence="8">3'-5' exoribonuclease that releases 5'-nucleoside monophosphates and is involved in maturation of structured RNAs.</text>
</comment>
<feature type="domain" description="S1 motif" evidence="9">
    <location>
        <begin position="635"/>
        <end position="716"/>
    </location>
</feature>
<keyword evidence="3 8" id="KW-0963">Cytoplasm</keyword>
<keyword evidence="6 8" id="KW-0269">Exonuclease</keyword>
<accession>A0ABP3XWW9</accession>
<dbReference type="InterPro" id="IPR013223">
    <property type="entry name" value="RNase_B_OB_dom"/>
</dbReference>
<dbReference type="InterPro" id="IPR022966">
    <property type="entry name" value="RNase_II/R_CS"/>
</dbReference>
<dbReference type="NCBIfam" id="TIGR02063">
    <property type="entry name" value="RNase_R"/>
    <property type="match status" value="1"/>
</dbReference>
<dbReference type="SUPFAM" id="SSF50249">
    <property type="entry name" value="Nucleic acid-binding proteins"/>
    <property type="match status" value="3"/>
</dbReference>
<dbReference type="EC" id="3.1.13.1" evidence="8"/>
<sequence length="720" mass="83017">MAKKKHRKGPRKSGKNKLKNVLKDGILHYFENNPDHTIDYKQISNTLSINDSETRKLVHKILGELAAQHLLKEVVRGKFRYNNPEKEFEGTIDFTARGAAYLVVEDRENDIFIQPKHTGKALNGDRVKVKIIKRGANRDEGKVIDVIERDKKFYVGVLQVNERFAFLIPDNQRMNVDFFISKEKLNGAQNGQKALVRITDWPEGADSPFAEVVEVLGMPGTNDAEMISILVDNGIDFRFPQEVIAQAEETSIELDEKEIAKRLDLRDVFTFTIDPADAKDFDDALSYRILENGNKEIGVHIADVSHYVTMGSPMDAEALKRSNSVYLVDRVIPMLPEQLSNIACSLRPNEDKYSFSAIFEFDDKDKVVRQWFGKTVIHSDRRFTYEQAQEVIEGKSEELAEIIRDLDRIAKIYRKQRLKHGAMNIESEEIRFRLNDVGQPEEVVIKVSKDAHKLIEEFMLLANRHVAEFIGKGDKDHPATPCIYRTHDKPDMGKIETFKLFIEKFGYDITFSNENDISRSINKLLNDIRYENEYSIIQTMAIRSMAKANYETTNIGHYGLAFEYYTHFTSPIRRYADLVVHRILHAMLEKRPNPYGLPTLNEIGKQTSRMERKAVEAERDSTKYFQVQFVKDHVGETFEGIVNGITDFGMFVEMKENRCEGLVPMDSIPGDRYYFDADTYRIVGARHGEEFNIGDDIWVRIKEVDTRRRTIDLELTDPVD</sequence>
<keyword evidence="4 8" id="KW-0540">Nuclease</keyword>
<dbReference type="CDD" id="cd04471">
    <property type="entry name" value="S1_RNase_R"/>
    <property type="match status" value="1"/>
</dbReference>
<evidence type="ECO:0000256" key="1">
    <source>
        <dbReference type="ARBA" id="ARBA00001849"/>
    </source>
</evidence>